<dbReference type="PANTHER" id="PTHR30589">
    <property type="entry name" value="PROLIPOPROTEIN DIACYLGLYCERYL TRANSFERASE"/>
    <property type="match status" value="1"/>
</dbReference>
<comment type="caution">
    <text evidence="9">The sequence shown here is derived from an EMBL/GenBank/DDBJ whole genome shotgun (WGS) entry which is preliminary data.</text>
</comment>
<sequence length="417" mass="47901">MSNVFFRLYLLVFAFLAQNLFSQNYADGLSDATLKINNEKIAVKVFSTTDAETFKDFSNKKSDNTLVIVNSANLESKGGWGAFYDSSLNMFKMSGYQFLDKDFKPTQNKEDYKYLAKVPKTIQSTDQVALDTEYKIWDPSTGIHLGPITLHYYSLMFIFAFGFGYLLMTRMFTIDHINQKYLEPLFTWTLIGTILGARLGHVIFYQPELFKQDFWSVFLPIQTKPEFKFTGFSGLASHGATLALILTTLYYSYKIIKKNPFWVYDRLGIVVALGGAFVRMGNFFNSEIIGKPVAANSPFAFLFPQMSDEYGVTVPRYPTQLFEAVGYVLLFILLWVLYRKTDKKYQQGWLFGLFFIILWAIRFFVEFLKEPQGDEFIQFGGLNTGQILSIPFMIAGVIIMIYSKKFKITEAENAKPE</sequence>
<evidence type="ECO:0000256" key="5">
    <source>
        <dbReference type="ARBA" id="ARBA00022989"/>
    </source>
</evidence>
<feature type="transmembrane region" description="Helical" evidence="7">
    <location>
        <begin position="349"/>
        <end position="365"/>
    </location>
</feature>
<feature type="transmembrane region" description="Helical" evidence="7">
    <location>
        <begin position="227"/>
        <end position="251"/>
    </location>
</feature>
<dbReference type="PANTHER" id="PTHR30589:SF0">
    <property type="entry name" value="PHOSPHATIDYLGLYCEROL--PROLIPOPROTEIN DIACYLGLYCERYL TRANSFERASE"/>
    <property type="match status" value="1"/>
</dbReference>
<keyword evidence="2 7" id="KW-1003">Cell membrane</keyword>
<evidence type="ECO:0000256" key="3">
    <source>
        <dbReference type="ARBA" id="ARBA00022679"/>
    </source>
</evidence>
<feature type="transmembrane region" description="Helical" evidence="7">
    <location>
        <begin position="263"/>
        <end position="284"/>
    </location>
</feature>
<dbReference type="AlphaFoldDB" id="A0A2M9C638"/>
<keyword evidence="6 7" id="KW-0472">Membrane</keyword>
<comment type="similarity">
    <text evidence="1 7">Belongs to the Lgt family.</text>
</comment>
<dbReference type="GO" id="GO:0008961">
    <property type="term" value="F:phosphatidylglycerol-prolipoprotein diacylglyceryl transferase activity"/>
    <property type="evidence" value="ECO:0007669"/>
    <property type="project" value="UniProtKB-UniRule"/>
</dbReference>
<feature type="signal peptide" evidence="8">
    <location>
        <begin position="1"/>
        <end position="26"/>
    </location>
</feature>
<dbReference type="UniPathway" id="UPA00664"/>
<dbReference type="EMBL" id="PGFD01000001">
    <property type="protein sequence ID" value="PJJ66254.1"/>
    <property type="molecule type" value="Genomic_DNA"/>
</dbReference>
<evidence type="ECO:0000313" key="9">
    <source>
        <dbReference type="EMBL" id="PJJ66254.1"/>
    </source>
</evidence>
<keyword evidence="4 7" id="KW-0812">Transmembrane</keyword>
<evidence type="ECO:0000256" key="6">
    <source>
        <dbReference type="ARBA" id="ARBA00023136"/>
    </source>
</evidence>
<name>A0A2M9C638_9FLAO</name>
<keyword evidence="8" id="KW-0732">Signal</keyword>
<keyword evidence="5 7" id="KW-1133">Transmembrane helix</keyword>
<gene>
    <name evidence="7" type="primary">lgt</name>
    <name evidence="9" type="ORF">CLV73_0222</name>
</gene>
<accession>A0A2M9C638</accession>
<dbReference type="NCBIfam" id="TIGR00544">
    <property type="entry name" value="lgt"/>
    <property type="match status" value="1"/>
</dbReference>
<keyword evidence="9" id="KW-0449">Lipoprotein</keyword>
<comment type="catalytic activity">
    <reaction evidence="7">
        <text>L-cysteinyl-[prolipoprotein] + a 1,2-diacyl-sn-glycero-3-phospho-(1'-sn-glycerol) = an S-1,2-diacyl-sn-glyceryl-L-cysteinyl-[prolipoprotein] + sn-glycerol 1-phosphate + H(+)</text>
        <dbReference type="Rhea" id="RHEA:56712"/>
        <dbReference type="Rhea" id="RHEA-COMP:14679"/>
        <dbReference type="Rhea" id="RHEA-COMP:14680"/>
        <dbReference type="ChEBI" id="CHEBI:15378"/>
        <dbReference type="ChEBI" id="CHEBI:29950"/>
        <dbReference type="ChEBI" id="CHEBI:57685"/>
        <dbReference type="ChEBI" id="CHEBI:64716"/>
        <dbReference type="ChEBI" id="CHEBI:140658"/>
        <dbReference type="EC" id="2.5.1.145"/>
    </reaction>
</comment>
<evidence type="ECO:0000256" key="4">
    <source>
        <dbReference type="ARBA" id="ARBA00022692"/>
    </source>
</evidence>
<feature type="transmembrane region" description="Helical" evidence="7">
    <location>
        <begin position="317"/>
        <end position="337"/>
    </location>
</feature>
<dbReference type="InterPro" id="IPR001640">
    <property type="entry name" value="Lgt"/>
</dbReference>
<dbReference type="HAMAP" id="MF_01147">
    <property type="entry name" value="Lgt"/>
    <property type="match status" value="1"/>
</dbReference>
<comment type="subcellular location">
    <subcellularLocation>
        <location evidence="7">Cell membrane</location>
        <topology evidence="7">Multi-pass membrane protein</topology>
    </subcellularLocation>
</comment>
<feature type="transmembrane region" description="Helical" evidence="7">
    <location>
        <begin position="385"/>
        <end position="402"/>
    </location>
</feature>
<feature type="chain" id="PRO_5014670372" description="Phosphatidylglycerol--prolipoprotein diacylglyceryl transferase" evidence="8">
    <location>
        <begin position="27"/>
        <end position="417"/>
    </location>
</feature>
<dbReference type="EC" id="2.5.1.145" evidence="7"/>
<proteinExistence type="inferred from homology"/>
<dbReference type="Proteomes" id="UP000228740">
    <property type="component" value="Unassembled WGS sequence"/>
</dbReference>
<dbReference type="Pfam" id="PF01790">
    <property type="entry name" value="LGT"/>
    <property type="match status" value="1"/>
</dbReference>
<keyword evidence="3 7" id="KW-0808">Transferase</keyword>
<evidence type="ECO:0000256" key="1">
    <source>
        <dbReference type="ARBA" id="ARBA00007150"/>
    </source>
</evidence>
<protein>
    <recommendedName>
        <fullName evidence="7">Phosphatidylglycerol--prolipoprotein diacylglyceryl transferase</fullName>
        <ecNumber evidence="7">2.5.1.145</ecNumber>
    </recommendedName>
</protein>
<organism evidence="9 10">
    <name type="scientific">Chryseobacterium geocarposphaerae</name>
    <dbReference type="NCBI Taxonomy" id="1416776"/>
    <lineage>
        <taxon>Bacteria</taxon>
        <taxon>Pseudomonadati</taxon>
        <taxon>Bacteroidota</taxon>
        <taxon>Flavobacteriia</taxon>
        <taxon>Flavobacteriales</taxon>
        <taxon>Weeksellaceae</taxon>
        <taxon>Chryseobacterium group</taxon>
        <taxon>Chryseobacterium</taxon>
    </lineage>
</organism>
<comment type="pathway">
    <text evidence="7">Protein modification; lipoprotein biosynthesis (diacylglyceryl transfer).</text>
</comment>
<comment type="function">
    <text evidence="7">Catalyzes the transfer of the diacylglyceryl group from phosphatidylglycerol to the sulfhydryl group of the N-terminal cysteine of a prolipoprotein, the first step in the formation of mature lipoproteins.</text>
</comment>
<dbReference type="GO" id="GO:0005886">
    <property type="term" value="C:plasma membrane"/>
    <property type="evidence" value="ECO:0007669"/>
    <property type="project" value="UniProtKB-SubCell"/>
</dbReference>
<dbReference type="GO" id="GO:0042158">
    <property type="term" value="P:lipoprotein biosynthetic process"/>
    <property type="evidence" value="ECO:0007669"/>
    <property type="project" value="UniProtKB-UniRule"/>
</dbReference>
<feature type="transmembrane region" description="Helical" evidence="7">
    <location>
        <begin position="150"/>
        <end position="173"/>
    </location>
</feature>
<reference evidence="9 10" key="1">
    <citation type="submission" date="2017-11" db="EMBL/GenBank/DDBJ databases">
        <title>Genomic Encyclopedia of Archaeal and Bacterial Type Strains, Phase II (KMG-II): From Individual Species to Whole Genera.</title>
        <authorList>
            <person name="Goeker M."/>
        </authorList>
    </citation>
    <scope>NUCLEOTIDE SEQUENCE [LARGE SCALE GENOMIC DNA]</scope>
    <source>
        <strain evidence="9 10">DSM 27617</strain>
    </source>
</reference>
<evidence type="ECO:0000313" key="10">
    <source>
        <dbReference type="Proteomes" id="UP000228740"/>
    </source>
</evidence>
<evidence type="ECO:0000256" key="2">
    <source>
        <dbReference type="ARBA" id="ARBA00022475"/>
    </source>
</evidence>
<keyword evidence="10" id="KW-1185">Reference proteome</keyword>
<feature type="transmembrane region" description="Helical" evidence="7">
    <location>
        <begin position="185"/>
        <end position="207"/>
    </location>
</feature>
<evidence type="ECO:0000256" key="8">
    <source>
        <dbReference type="SAM" id="SignalP"/>
    </source>
</evidence>
<feature type="binding site" evidence="7">
    <location>
        <position position="279"/>
    </location>
    <ligand>
        <name>a 1,2-diacyl-sn-glycero-3-phospho-(1'-sn-glycerol)</name>
        <dbReference type="ChEBI" id="CHEBI:64716"/>
    </ligand>
</feature>
<evidence type="ECO:0000256" key="7">
    <source>
        <dbReference type="HAMAP-Rule" id="MF_01147"/>
    </source>
</evidence>